<comment type="caution">
    <text evidence="1">The sequence shown here is derived from an EMBL/GenBank/DDBJ whole genome shotgun (WGS) entry which is preliminary data.</text>
</comment>
<keyword evidence="2" id="KW-1185">Reference proteome</keyword>
<proteinExistence type="predicted"/>
<feature type="non-terminal residue" evidence="1">
    <location>
        <position position="620"/>
    </location>
</feature>
<evidence type="ECO:0000313" key="1">
    <source>
        <dbReference type="EMBL" id="NXX42305.1"/>
    </source>
</evidence>
<feature type="non-terminal residue" evidence="1">
    <location>
        <position position="1"/>
    </location>
</feature>
<reference evidence="1" key="1">
    <citation type="submission" date="2020-02" db="EMBL/GenBank/DDBJ databases">
        <title>Bird 10,000 Genomes (B10K) Project - Family phase.</title>
        <authorList>
            <person name="Zhang G."/>
        </authorList>
    </citation>
    <scope>NUCLEOTIDE SEQUENCE</scope>
    <source>
        <strain evidence="1">B10K-DU-002-37</strain>
        <tissue evidence="1">Muscle</tissue>
    </source>
</reference>
<accession>A0A852IJ86</accession>
<dbReference type="EMBL" id="WAAF01006928">
    <property type="protein sequence ID" value="NXX42305.1"/>
    <property type="molecule type" value="Genomic_DNA"/>
</dbReference>
<dbReference type="Proteomes" id="UP000627253">
    <property type="component" value="Unassembled WGS sequence"/>
</dbReference>
<sequence>LKHTVALVQKMRKMDVEFLATQFKQVQRSLDTFFKNIKPLCTENAELGIVAEWWDAFENNLCNWNLTGFWQTAQLFERGELYDAGEVFHLLLDVASLTDRLAHGNITEALGEVYAFVLTQEEKMPMFTDKEFSNLIEDLLMLLKMLGDTPDKPAEASVCFSAAFCWILTTAAPQSDPTLTPCDFVFSNSTLSYNTVVEVINELKIITLEDSSLCAVEDIQVAITHNLTCFFQQIQEWNSILLKFSELRHVNDSALKELLEFWNELSLYVVPLQANETYSTNCSSTPKRQVALQIVGTLGSMPVAEMEMAKGLLEQLDDLYGDLSWNRHSGTSLLKAVLGNVKNMTSETSGLLATEAVLSFLSVLQPLMMQSPLGNQTYSMLTMLSTFNGNSNLSDNFDNFWFPIVTSIEGLLVNLNVGHLVAVIDQELQLLRLATGQSPSMALDVSVQHLNASSVNAMLRHFEDIGEHVSSFLCECNSKNDSTALHTLILLMSNESSSHELLLVIEDIIDFLELYQNKSREADSGIFFVHGHLREKNNSTHAANSMLLKRLLHVIDDLAAIEEALHTNDSELQTADIIDALFDDVQYRQASTQSQNRTLEIMQETLQRIFWSIPEEDRNQ</sequence>
<dbReference type="AlphaFoldDB" id="A0A852IJ86"/>
<organism evidence="1 2">
    <name type="scientific">Tricholaema leucomelas</name>
    <name type="common">pied barbet</name>
    <dbReference type="NCBI Taxonomy" id="240729"/>
    <lineage>
        <taxon>Eukaryota</taxon>
        <taxon>Metazoa</taxon>
        <taxon>Chordata</taxon>
        <taxon>Craniata</taxon>
        <taxon>Vertebrata</taxon>
        <taxon>Euteleostomi</taxon>
        <taxon>Archelosauria</taxon>
        <taxon>Archosauria</taxon>
        <taxon>Dinosauria</taxon>
        <taxon>Saurischia</taxon>
        <taxon>Theropoda</taxon>
        <taxon>Coelurosauria</taxon>
        <taxon>Aves</taxon>
        <taxon>Neognathae</taxon>
        <taxon>Neoaves</taxon>
        <taxon>Telluraves</taxon>
        <taxon>Coraciimorphae</taxon>
        <taxon>Piciformes</taxon>
        <taxon>Lybiidae</taxon>
        <taxon>Tricholaema lacrymosa</taxon>
    </lineage>
</organism>
<gene>
    <name evidence="1" type="primary">Abca13_1</name>
    <name evidence="1" type="ORF">TRILEU_R06647</name>
</gene>
<protein>
    <submittedName>
        <fullName evidence="1">ABCAD protein</fullName>
    </submittedName>
</protein>
<name>A0A852IJ86_9PICI</name>
<dbReference type="OrthoDB" id="9833608at2759"/>
<evidence type="ECO:0000313" key="2">
    <source>
        <dbReference type="Proteomes" id="UP000627253"/>
    </source>
</evidence>